<proteinExistence type="predicted"/>
<gene>
    <name evidence="1" type="ORF">DW193_10490</name>
</gene>
<dbReference type="AlphaFoldDB" id="A0A415NV82"/>
<name>A0A415NV82_PHOVU</name>
<organism evidence="1 2">
    <name type="scientific">Phocaeicola vulgatus</name>
    <name type="common">Bacteroides vulgatus</name>
    <dbReference type="NCBI Taxonomy" id="821"/>
    <lineage>
        <taxon>Bacteria</taxon>
        <taxon>Pseudomonadati</taxon>
        <taxon>Bacteroidota</taxon>
        <taxon>Bacteroidia</taxon>
        <taxon>Bacteroidales</taxon>
        <taxon>Bacteroidaceae</taxon>
        <taxon>Phocaeicola</taxon>
    </lineage>
</organism>
<dbReference type="EMBL" id="QRKA01000014">
    <property type="protein sequence ID" value="RHH78745.1"/>
    <property type="molecule type" value="Genomic_DNA"/>
</dbReference>
<accession>A0A415NV82</accession>
<evidence type="ECO:0000313" key="2">
    <source>
        <dbReference type="Proteomes" id="UP000283713"/>
    </source>
</evidence>
<sequence length="73" mass="8146">MPIAGNYGNGHFLLSGFICQIPAKYAKFFSIPLCIPIFATIRKWTYSAGNMKRVRVILTLFAYVLMAGFANIP</sequence>
<dbReference type="Proteomes" id="UP000283713">
    <property type="component" value="Unassembled WGS sequence"/>
</dbReference>
<comment type="caution">
    <text evidence="1">The sequence shown here is derived from an EMBL/GenBank/DDBJ whole genome shotgun (WGS) entry which is preliminary data.</text>
</comment>
<reference evidence="1 2" key="1">
    <citation type="submission" date="2018-08" db="EMBL/GenBank/DDBJ databases">
        <title>A genome reference for cultivated species of the human gut microbiota.</title>
        <authorList>
            <person name="Zou Y."/>
            <person name="Xue W."/>
            <person name="Luo G."/>
        </authorList>
    </citation>
    <scope>NUCLEOTIDE SEQUENCE [LARGE SCALE GENOMIC DNA]</scope>
    <source>
        <strain evidence="1 2">AM16-6</strain>
    </source>
</reference>
<protein>
    <submittedName>
        <fullName evidence="1">Uncharacterized protein</fullName>
    </submittedName>
</protein>
<evidence type="ECO:0000313" key="1">
    <source>
        <dbReference type="EMBL" id="RHH78745.1"/>
    </source>
</evidence>